<evidence type="ECO:0000313" key="2">
    <source>
        <dbReference type="Proteomes" id="UP000294927"/>
    </source>
</evidence>
<dbReference type="EMBL" id="SOCP01000003">
    <property type="protein sequence ID" value="TDV55033.1"/>
    <property type="molecule type" value="Genomic_DNA"/>
</dbReference>
<accession>A0A4R7VXZ4</accession>
<protein>
    <submittedName>
        <fullName evidence="1">Uncharacterized protein</fullName>
    </submittedName>
</protein>
<dbReference type="AlphaFoldDB" id="A0A4R7VXZ4"/>
<reference evidence="1 2" key="1">
    <citation type="submission" date="2019-03" db="EMBL/GenBank/DDBJ databases">
        <title>Genomic Encyclopedia of Archaeal and Bacterial Type Strains, Phase II (KMG-II): from individual species to whole genera.</title>
        <authorList>
            <person name="Goeker M."/>
        </authorList>
    </citation>
    <scope>NUCLEOTIDE SEQUENCE [LARGE SCALE GENOMIC DNA]</scope>
    <source>
        <strain evidence="1 2">DSM 45499</strain>
    </source>
</reference>
<comment type="caution">
    <text evidence="1">The sequence shown here is derived from an EMBL/GenBank/DDBJ whole genome shotgun (WGS) entry which is preliminary data.</text>
</comment>
<keyword evidence="2" id="KW-1185">Reference proteome</keyword>
<evidence type="ECO:0000313" key="1">
    <source>
        <dbReference type="EMBL" id="TDV55033.1"/>
    </source>
</evidence>
<gene>
    <name evidence="1" type="ORF">CLV71_103274</name>
</gene>
<name>A0A4R7VXZ4_9PSEU</name>
<proteinExistence type="predicted"/>
<sequence>MACDDNTRVDCDTCREALSARTDGEPEPTVPDGHLRDCVACQDWYATVNALTWFGADDLAPTPDVTDAVLGSVEPRTGLLGTRWRRSR</sequence>
<dbReference type="Proteomes" id="UP000294927">
    <property type="component" value="Unassembled WGS sequence"/>
</dbReference>
<organism evidence="1 2">
    <name type="scientific">Actinophytocola oryzae</name>
    <dbReference type="NCBI Taxonomy" id="502181"/>
    <lineage>
        <taxon>Bacteria</taxon>
        <taxon>Bacillati</taxon>
        <taxon>Actinomycetota</taxon>
        <taxon>Actinomycetes</taxon>
        <taxon>Pseudonocardiales</taxon>
        <taxon>Pseudonocardiaceae</taxon>
    </lineage>
</organism>